<reference evidence="1" key="1">
    <citation type="journal article" date="2022" name="bioRxiv">
        <title>Sequencing and chromosome-scale assembly of the giantPleurodeles waltlgenome.</title>
        <authorList>
            <person name="Brown T."/>
            <person name="Elewa A."/>
            <person name="Iarovenko S."/>
            <person name="Subramanian E."/>
            <person name="Araus A.J."/>
            <person name="Petzold A."/>
            <person name="Susuki M."/>
            <person name="Suzuki K.-i.T."/>
            <person name="Hayashi T."/>
            <person name="Toyoda A."/>
            <person name="Oliveira C."/>
            <person name="Osipova E."/>
            <person name="Leigh N.D."/>
            <person name="Simon A."/>
            <person name="Yun M.H."/>
        </authorList>
    </citation>
    <scope>NUCLEOTIDE SEQUENCE</scope>
    <source>
        <strain evidence="1">20211129_DDA</strain>
        <tissue evidence="1">Liver</tissue>
    </source>
</reference>
<accession>A0AAV7N240</accession>
<proteinExistence type="predicted"/>
<dbReference type="AlphaFoldDB" id="A0AAV7N240"/>
<comment type="caution">
    <text evidence="1">The sequence shown here is derived from an EMBL/GenBank/DDBJ whole genome shotgun (WGS) entry which is preliminary data.</text>
</comment>
<gene>
    <name evidence="1" type="ORF">NDU88_004100</name>
</gene>
<dbReference type="EMBL" id="JANPWB010000013">
    <property type="protein sequence ID" value="KAJ1106700.1"/>
    <property type="molecule type" value="Genomic_DNA"/>
</dbReference>
<sequence length="145" mass="16626">MTVAFSDKCYWELKAAPLLAGTKRDMSERLRLPLSVTGKGALIKMVAFPHFLYDLQHYPNPLPSNFFTDLQSQITNFLWAGKAPRVSFVKCRSSPYEAGLGWADVRLYYWVSPLIVINDWFRADKNDSVHRLELELLGPTVPQYT</sequence>
<evidence type="ECO:0000313" key="1">
    <source>
        <dbReference type="EMBL" id="KAJ1106700.1"/>
    </source>
</evidence>
<name>A0AAV7N240_PLEWA</name>
<evidence type="ECO:0000313" key="2">
    <source>
        <dbReference type="Proteomes" id="UP001066276"/>
    </source>
</evidence>
<keyword evidence="2" id="KW-1185">Reference proteome</keyword>
<organism evidence="1 2">
    <name type="scientific">Pleurodeles waltl</name>
    <name type="common">Iberian ribbed newt</name>
    <dbReference type="NCBI Taxonomy" id="8319"/>
    <lineage>
        <taxon>Eukaryota</taxon>
        <taxon>Metazoa</taxon>
        <taxon>Chordata</taxon>
        <taxon>Craniata</taxon>
        <taxon>Vertebrata</taxon>
        <taxon>Euteleostomi</taxon>
        <taxon>Amphibia</taxon>
        <taxon>Batrachia</taxon>
        <taxon>Caudata</taxon>
        <taxon>Salamandroidea</taxon>
        <taxon>Salamandridae</taxon>
        <taxon>Pleurodelinae</taxon>
        <taxon>Pleurodeles</taxon>
    </lineage>
</organism>
<protein>
    <submittedName>
        <fullName evidence="1">Uncharacterized protein</fullName>
    </submittedName>
</protein>
<dbReference type="Proteomes" id="UP001066276">
    <property type="component" value="Chromosome 9"/>
</dbReference>